<gene>
    <name evidence="3" type="ORF">G4223_01675</name>
</gene>
<name>A0A7C9URU4_9PROT</name>
<protein>
    <submittedName>
        <fullName evidence="3">Efflux RND transporter periplasmic adaptor subunit</fullName>
    </submittedName>
</protein>
<dbReference type="PANTHER" id="PTHR30469">
    <property type="entry name" value="MULTIDRUG RESISTANCE PROTEIN MDTA"/>
    <property type="match status" value="1"/>
</dbReference>
<comment type="caution">
    <text evidence="3">The sequence shown here is derived from an EMBL/GenBank/DDBJ whole genome shotgun (WGS) entry which is preliminary data.</text>
</comment>
<evidence type="ECO:0000313" key="3">
    <source>
        <dbReference type="EMBL" id="NFV78827.1"/>
    </source>
</evidence>
<dbReference type="SUPFAM" id="SSF111369">
    <property type="entry name" value="HlyD-like secretion proteins"/>
    <property type="match status" value="1"/>
</dbReference>
<sequence length="238" mass="25205">MRGVVLAVALTFPAVSLAQETAIPAQLVATRTTTLSAEVPAKIDKITVKDGERFQGGQLLVAFDCTLQRAQLDEARAILIAADKSKAAHKRLLELNSAGALEVEKAVADAAVAQAKLNSAQAVVSKCTVTAPYPGRVIERKAQAHQYVQAGQPLLDILDDSSLEAEFIVPSGWAPNLKAGTTVEIVVDETRKAYPAKIARFGARVDSVSHSVKIVAEINGHFPELMAGMTGKVRMTGP</sequence>
<comment type="similarity">
    <text evidence="1">Belongs to the membrane fusion protein (MFP) (TC 8.A.1) family.</text>
</comment>
<dbReference type="RefSeq" id="WP_163674138.1">
    <property type="nucleotide sequence ID" value="NZ_JAAIYP010000007.1"/>
</dbReference>
<dbReference type="Gene3D" id="2.40.50.100">
    <property type="match status" value="1"/>
</dbReference>
<dbReference type="AlphaFoldDB" id="A0A7C9URU4"/>
<keyword evidence="2" id="KW-0732">Signal</keyword>
<feature type="signal peptide" evidence="2">
    <location>
        <begin position="1"/>
        <end position="18"/>
    </location>
</feature>
<keyword evidence="4" id="KW-1185">Reference proteome</keyword>
<dbReference type="GO" id="GO:1990281">
    <property type="term" value="C:efflux pump complex"/>
    <property type="evidence" value="ECO:0007669"/>
    <property type="project" value="TreeGrafter"/>
</dbReference>
<accession>A0A7C9URU4</accession>
<dbReference type="InterPro" id="IPR006143">
    <property type="entry name" value="RND_pump_MFP"/>
</dbReference>
<proteinExistence type="inferred from homology"/>
<evidence type="ECO:0000256" key="1">
    <source>
        <dbReference type="ARBA" id="ARBA00009477"/>
    </source>
</evidence>
<organism evidence="3 4">
    <name type="scientific">Magnetospirillum aberrantis SpK</name>
    <dbReference type="NCBI Taxonomy" id="908842"/>
    <lineage>
        <taxon>Bacteria</taxon>
        <taxon>Pseudomonadati</taxon>
        <taxon>Pseudomonadota</taxon>
        <taxon>Alphaproteobacteria</taxon>
        <taxon>Rhodospirillales</taxon>
        <taxon>Rhodospirillaceae</taxon>
        <taxon>Magnetospirillum</taxon>
    </lineage>
</organism>
<evidence type="ECO:0000313" key="4">
    <source>
        <dbReference type="Proteomes" id="UP000480684"/>
    </source>
</evidence>
<dbReference type="GO" id="GO:0015562">
    <property type="term" value="F:efflux transmembrane transporter activity"/>
    <property type="evidence" value="ECO:0007669"/>
    <property type="project" value="TreeGrafter"/>
</dbReference>
<dbReference type="Gene3D" id="1.10.287.470">
    <property type="entry name" value="Helix hairpin bin"/>
    <property type="match status" value="1"/>
</dbReference>
<dbReference type="Proteomes" id="UP000480684">
    <property type="component" value="Unassembled WGS sequence"/>
</dbReference>
<evidence type="ECO:0000256" key="2">
    <source>
        <dbReference type="SAM" id="SignalP"/>
    </source>
</evidence>
<dbReference type="EMBL" id="JAAIYP010000007">
    <property type="protein sequence ID" value="NFV78827.1"/>
    <property type="molecule type" value="Genomic_DNA"/>
</dbReference>
<feature type="chain" id="PRO_5028997646" evidence="2">
    <location>
        <begin position="19"/>
        <end position="238"/>
    </location>
</feature>
<dbReference type="NCBIfam" id="TIGR01730">
    <property type="entry name" value="RND_mfp"/>
    <property type="match status" value="1"/>
</dbReference>
<dbReference type="Gene3D" id="2.40.30.170">
    <property type="match status" value="1"/>
</dbReference>
<reference evidence="3 4" key="1">
    <citation type="submission" date="2020-02" db="EMBL/GenBank/DDBJ databases">
        <authorList>
            <person name="Dziuba M."/>
            <person name="Kuznetsov B."/>
            <person name="Mardanov A."/>
            <person name="Ravin N."/>
            <person name="Grouzdev D."/>
        </authorList>
    </citation>
    <scope>NUCLEOTIDE SEQUENCE [LARGE SCALE GENOMIC DNA]</scope>
    <source>
        <strain evidence="3 4">SpK</strain>
    </source>
</reference>